<dbReference type="Gene3D" id="3.20.100.30">
    <property type="entry name" value="VTC, catalytic tunnel domain"/>
    <property type="match status" value="1"/>
</dbReference>
<evidence type="ECO:0000313" key="3">
    <source>
        <dbReference type="Proteomes" id="UP000269198"/>
    </source>
</evidence>
<reference evidence="2 3" key="1">
    <citation type="submission" date="2018-11" db="EMBL/GenBank/DDBJ databases">
        <title>The genome draft of YIM 96095.</title>
        <authorList>
            <person name="Tang S.-K."/>
            <person name="Chunyu W.-X."/>
            <person name="Feng Y.-Z."/>
        </authorList>
    </citation>
    <scope>NUCLEOTIDE SEQUENCE [LARGE SCALE GENOMIC DNA]</scope>
    <source>
        <strain evidence="2 3">YIM 96095</strain>
    </source>
</reference>
<dbReference type="RefSeq" id="WP_123200476.1">
    <property type="nucleotide sequence ID" value="NZ_RJMB01000005.1"/>
</dbReference>
<dbReference type="GO" id="GO:0006799">
    <property type="term" value="P:polyphosphate biosynthetic process"/>
    <property type="evidence" value="ECO:0007669"/>
    <property type="project" value="UniProtKB-ARBA"/>
</dbReference>
<sequence>MTVIPNVTAPATGIGMFPAMDLAEVNARAGLQTRVDAKYLITPRTHAAFVARMAEEDDWSCLEIGGRREFRYVSTYFDTPDLLTFHQHRQDRRRRFKVRTREYADTGECAFEVKLEGARNSTAKERLPHQRAHAGQLTGRAWEFLEDVLRAAYRMPPPSRLAPAATTTYLRHTLVQRSGAARVTLDTGLVCGVDGRWVEALPMWAVETKSAAEGGTADRVLWSLGARPLRVSKYCMATAVLHGIPANPWNRALRLWFGTAATPRGAPDAATRPRSRIG</sequence>
<evidence type="ECO:0000259" key="1">
    <source>
        <dbReference type="Pfam" id="PF09359"/>
    </source>
</evidence>
<dbReference type="Pfam" id="PF09359">
    <property type="entry name" value="VTC"/>
    <property type="match status" value="1"/>
</dbReference>
<name>A0A3N0ECX7_9ACTN</name>
<dbReference type="AlphaFoldDB" id="A0A3N0ECX7"/>
<accession>A0A3N0ECX7</accession>
<dbReference type="Proteomes" id="UP000269198">
    <property type="component" value="Unassembled WGS sequence"/>
</dbReference>
<evidence type="ECO:0000313" key="2">
    <source>
        <dbReference type="EMBL" id="RNL85697.1"/>
    </source>
</evidence>
<gene>
    <name evidence="2" type="ORF">EFW17_06910</name>
</gene>
<comment type="caution">
    <text evidence="2">The sequence shown here is derived from an EMBL/GenBank/DDBJ whole genome shotgun (WGS) entry which is preliminary data.</text>
</comment>
<protein>
    <submittedName>
        <fullName evidence="2">VTC domain-containing protein</fullName>
    </submittedName>
</protein>
<dbReference type="InterPro" id="IPR042267">
    <property type="entry name" value="VTC_sf"/>
</dbReference>
<dbReference type="OrthoDB" id="148766at2"/>
<organism evidence="2 3">
    <name type="scientific">Halostreptopolyspora alba</name>
    <dbReference type="NCBI Taxonomy" id="2487137"/>
    <lineage>
        <taxon>Bacteria</taxon>
        <taxon>Bacillati</taxon>
        <taxon>Actinomycetota</taxon>
        <taxon>Actinomycetes</taxon>
        <taxon>Streptosporangiales</taxon>
        <taxon>Nocardiopsidaceae</taxon>
        <taxon>Halostreptopolyspora</taxon>
    </lineage>
</organism>
<dbReference type="InterPro" id="IPR018966">
    <property type="entry name" value="VTC_domain"/>
</dbReference>
<dbReference type="EMBL" id="RJMB01000005">
    <property type="protein sequence ID" value="RNL85697.1"/>
    <property type="molecule type" value="Genomic_DNA"/>
</dbReference>
<dbReference type="InterPro" id="IPR033469">
    <property type="entry name" value="CYTH-like_dom_sf"/>
</dbReference>
<keyword evidence="3" id="KW-1185">Reference proteome</keyword>
<proteinExistence type="predicted"/>
<dbReference type="SUPFAM" id="SSF55154">
    <property type="entry name" value="CYTH-like phosphatases"/>
    <property type="match status" value="1"/>
</dbReference>
<feature type="domain" description="VTC" evidence="1">
    <location>
        <begin position="34"/>
        <end position="242"/>
    </location>
</feature>